<dbReference type="RefSeq" id="WP_228477732.1">
    <property type="nucleotide sequence ID" value="NZ_CEIH01000062.1"/>
</dbReference>
<proteinExistence type="predicted"/>
<accession>A0A116PEM6</accession>
<reference evidence="1 2" key="1">
    <citation type="submission" date="2016-02" db="EMBL/GenBank/DDBJ databases">
        <authorList>
            <consortium name="Pathogen Informatics"/>
        </authorList>
    </citation>
    <scope>NUCLEOTIDE SEQUENCE [LARGE SCALE GENOMIC DNA]</scope>
    <source>
        <strain evidence="1 2">SS1013</strain>
    </source>
</reference>
<dbReference type="AlphaFoldDB" id="A0A116PEM6"/>
<organism evidence="1 2">
    <name type="scientific">Streptococcus suis</name>
    <dbReference type="NCBI Taxonomy" id="1307"/>
    <lineage>
        <taxon>Bacteria</taxon>
        <taxon>Bacillati</taxon>
        <taxon>Bacillota</taxon>
        <taxon>Bacilli</taxon>
        <taxon>Lactobacillales</taxon>
        <taxon>Streptococcaceae</taxon>
        <taxon>Streptococcus</taxon>
    </lineage>
</organism>
<sequence length="67" mass="7668">MTVQTFNPENVLVSQKKDGTLHKEFTDIIMKEVAQNSLVMQLGQYQEMEGEQEKLSTFKQTAFQLTG</sequence>
<dbReference type="EMBL" id="FIJK01000054">
    <property type="protein sequence ID" value="CYW53814.1"/>
    <property type="molecule type" value="Genomic_DNA"/>
</dbReference>
<name>A0A116PEM6_STRSU</name>
<evidence type="ECO:0000313" key="2">
    <source>
        <dbReference type="Proteomes" id="UP000069526"/>
    </source>
</evidence>
<evidence type="ECO:0000313" key="1">
    <source>
        <dbReference type="EMBL" id="CYW53814.1"/>
    </source>
</evidence>
<dbReference type="Proteomes" id="UP000069526">
    <property type="component" value="Unassembled WGS sequence"/>
</dbReference>
<protein>
    <submittedName>
        <fullName evidence="1">Uncharacterized protein</fullName>
    </submittedName>
</protein>
<gene>
    <name evidence="1" type="ORF">ERS132539_01870</name>
</gene>